<keyword evidence="3 6" id="KW-0805">Transcription regulation</keyword>
<feature type="region of interest" description="Disordered" evidence="7">
    <location>
        <begin position="23"/>
        <end position="62"/>
    </location>
</feature>
<dbReference type="PROSITE" id="PS51754">
    <property type="entry name" value="OVATE"/>
    <property type="match status" value="1"/>
</dbReference>
<gene>
    <name evidence="10" type="primary">LOC113705455</name>
</gene>
<evidence type="ECO:0000256" key="2">
    <source>
        <dbReference type="ARBA" id="ARBA00022491"/>
    </source>
</evidence>
<evidence type="ECO:0000256" key="4">
    <source>
        <dbReference type="ARBA" id="ARBA00023163"/>
    </source>
</evidence>
<dbReference type="OrthoDB" id="1928390at2759"/>
<sequence>MSSSKTKQMFKVIFTANGGCGCGKPKPNEVIEPKPKGKASSNTPIYHSSSSSWDRGGGGNSIDDTSTTLTHCSEQDQFNVPSSSKMVSPLPKFGDSVAVVKESDDPYQDFRQSMLQMILEKEIYSKDDLQELLSCFLRLNSPSHHEIIVNAFMDIWNGVVSEKSDPANKQKNQQQEIQCHGGINKLV</sequence>
<dbReference type="AlphaFoldDB" id="A0A6P6TZ62"/>
<evidence type="ECO:0000256" key="5">
    <source>
        <dbReference type="ARBA" id="ARBA00023242"/>
    </source>
</evidence>
<dbReference type="Pfam" id="PF04844">
    <property type="entry name" value="Ovate"/>
    <property type="match status" value="1"/>
</dbReference>
<accession>A0A6P6TZ62</accession>
<evidence type="ECO:0000313" key="10">
    <source>
        <dbReference type="RefSeq" id="XP_027083111.1"/>
    </source>
</evidence>
<reference evidence="9" key="1">
    <citation type="journal article" date="2025" name="Foods">
        <title>Unveiling the Microbial Signatures of Arabica Coffee Cherries: Insights into Ripeness Specific Diversity, Functional Traits, and Implications for Quality and Safety.</title>
        <authorList>
            <consortium name="RefSeq"/>
            <person name="Tenea G.N."/>
            <person name="Cifuentes V."/>
            <person name="Reyes P."/>
            <person name="Cevallos-Vallejos M."/>
        </authorList>
    </citation>
    <scope>NUCLEOTIDE SEQUENCE [LARGE SCALE GENOMIC DNA]</scope>
</reference>
<organism evidence="9 10">
    <name type="scientific">Coffea arabica</name>
    <name type="common">Arabian coffee</name>
    <dbReference type="NCBI Taxonomy" id="13443"/>
    <lineage>
        <taxon>Eukaryota</taxon>
        <taxon>Viridiplantae</taxon>
        <taxon>Streptophyta</taxon>
        <taxon>Embryophyta</taxon>
        <taxon>Tracheophyta</taxon>
        <taxon>Spermatophyta</taxon>
        <taxon>Magnoliopsida</taxon>
        <taxon>eudicotyledons</taxon>
        <taxon>Gunneridae</taxon>
        <taxon>Pentapetalae</taxon>
        <taxon>asterids</taxon>
        <taxon>lamiids</taxon>
        <taxon>Gentianales</taxon>
        <taxon>Rubiaceae</taxon>
        <taxon>Ixoroideae</taxon>
        <taxon>Gardenieae complex</taxon>
        <taxon>Bertiereae - Coffeeae clade</taxon>
        <taxon>Coffeeae</taxon>
        <taxon>Coffea</taxon>
    </lineage>
</organism>
<keyword evidence="9" id="KW-1185">Reference proteome</keyword>
<keyword evidence="5 6" id="KW-0539">Nucleus</keyword>
<evidence type="ECO:0000256" key="7">
    <source>
        <dbReference type="SAM" id="MobiDB-lite"/>
    </source>
</evidence>
<protein>
    <recommendedName>
        <fullName evidence="6">Transcription repressor</fullName>
    </recommendedName>
    <alternativeName>
        <fullName evidence="6">Ovate family protein</fullName>
    </alternativeName>
</protein>
<dbReference type="Proteomes" id="UP001652660">
    <property type="component" value="Chromosome 1e"/>
</dbReference>
<dbReference type="RefSeq" id="XP_027083111.1">
    <property type="nucleotide sequence ID" value="XM_027227310.2"/>
</dbReference>
<keyword evidence="4 6" id="KW-0804">Transcription</keyword>
<evidence type="ECO:0000313" key="9">
    <source>
        <dbReference type="Proteomes" id="UP001652660"/>
    </source>
</evidence>
<evidence type="ECO:0000256" key="3">
    <source>
        <dbReference type="ARBA" id="ARBA00023015"/>
    </source>
</evidence>
<dbReference type="NCBIfam" id="TIGR01568">
    <property type="entry name" value="A_thal_3678"/>
    <property type="match status" value="1"/>
</dbReference>
<reference evidence="10" key="2">
    <citation type="submission" date="2025-08" db="UniProtKB">
        <authorList>
            <consortium name="RefSeq"/>
        </authorList>
    </citation>
    <scope>IDENTIFICATION</scope>
    <source>
        <tissue evidence="10">Leaves</tissue>
    </source>
</reference>
<evidence type="ECO:0000259" key="8">
    <source>
        <dbReference type="PROSITE" id="PS51754"/>
    </source>
</evidence>
<proteinExistence type="predicted"/>
<comment type="function">
    <text evidence="6">Transcriptional repressor that regulates multiple aspects of plant growth and development.</text>
</comment>
<dbReference type="GeneID" id="113705455"/>
<dbReference type="InterPro" id="IPR038933">
    <property type="entry name" value="Ovate"/>
</dbReference>
<dbReference type="InterPro" id="IPR006458">
    <property type="entry name" value="Ovate_C"/>
</dbReference>
<feature type="domain" description="OVATE" evidence="8">
    <location>
        <begin position="99"/>
        <end position="158"/>
    </location>
</feature>
<feature type="compositionally biased region" description="Basic and acidic residues" evidence="7">
    <location>
        <begin position="26"/>
        <end position="35"/>
    </location>
</feature>
<evidence type="ECO:0000256" key="1">
    <source>
        <dbReference type="ARBA" id="ARBA00004123"/>
    </source>
</evidence>
<comment type="subcellular location">
    <subcellularLocation>
        <location evidence="1 6">Nucleus</location>
    </subcellularLocation>
</comment>
<dbReference type="PANTHER" id="PTHR33057:SF70">
    <property type="entry name" value="TRANSCRIPTION REPRESSOR-RELATED"/>
    <property type="match status" value="1"/>
</dbReference>
<dbReference type="GO" id="GO:0045892">
    <property type="term" value="P:negative regulation of DNA-templated transcription"/>
    <property type="evidence" value="ECO:0007669"/>
    <property type="project" value="UniProtKB-UniRule"/>
</dbReference>
<dbReference type="PROSITE" id="PS51257">
    <property type="entry name" value="PROKAR_LIPOPROTEIN"/>
    <property type="match status" value="1"/>
</dbReference>
<dbReference type="PANTHER" id="PTHR33057">
    <property type="entry name" value="TRANSCRIPTION REPRESSOR OFP7-RELATED"/>
    <property type="match status" value="1"/>
</dbReference>
<name>A0A6P6TZ62_COFAR</name>
<evidence type="ECO:0000256" key="6">
    <source>
        <dbReference type="RuleBase" id="RU367028"/>
    </source>
</evidence>
<keyword evidence="2 6" id="KW-0678">Repressor</keyword>
<dbReference type="GO" id="GO:0005634">
    <property type="term" value="C:nucleus"/>
    <property type="evidence" value="ECO:0007669"/>
    <property type="project" value="UniProtKB-SubCell"/>
</dbReference>